<feature type="region of interest" description="Disordered" evidence="1">
    <location>
        <begin position="1"/>
        <end position="51"/>
    </location>
</feature>
<comment type="caution">
    <text evidence="2">The sequence shown here is derived from an EMBL/GenBank/DDBJ whole genome shotgun (WGS) entry which is preliminary data.</text>
</comment>
<accession>A0AAV7W3Q3</accession>
<evidence type="ECO:0000256" key="1">
    <source>
        <dbReference type="SAM" id="MobiDB-lite"/>
    </source>
</evidence>
<organism evidence="2 3">
    <name type="scientific">Pleurodeles waltl</name>
    <name type="common">Iberian ribbed newt</name>
    <dbReference type="NCBI Taxonomy" id="8319"/>
    <lineage>
        <taxon>Eukaryota</taxon>
        <taxon>Metazoa</taxon>
        <taxon>Chordata</taxon>
        <taxon>Craniata</taxon>
        <taxon>Vertebrata</taxon>
        <taxon>Euteleostomi</taxon>
        <taxon>Amphibia</taxon>
        <taxon>Batrachia</taxon>
        <taxon>Caudata</taxon>
        <taxon>Salamandroidea</taxon>
        <taxon>Salamandridae</taxon>
        <taxon>Pleurodelinae</taxon>
        <taxon>Pleurodeles</taxon>
    </lineage>
</organism>
<proteinExistence type="predicted"/>
<dbReference type="EMBL" id="JANPWB010000002">
    <property type="protein sequence ID" value="KAJ1207271.1"/>
    <property type="molecule type" value="Genomic_DNA"/>
</dbReference>
<protein>
    <submittedName>
        <fullName evidence="2">Uncharacterized protein</fullName>
    </submittedName>
</protein>
<reference evidence="2" key="1">
    <citation type="journal article" date="2022" name="bioRxiv">
        <title>Sequencing and chromosome-scale assembly of the giantPleurodeles waltlgenome.</title>
        <authorList>
            <person name="Brown T."/>
            <person name="Elewa A."/>
            <person name="Iarovenko S."/>
            <person name="Subramanian E."/>
            <person name="Araus A.J."/>
            <person name="Petzold A."/>
            <person name="Susuki M."/>
            <person name="Suzuki K.-i.T."/>
            <person name="Hayashi T."/>
            <person name="Toyoda A."/>
            <person name="Oliveira C."/>
            <person name="Osipova E."/>
            <person name="Leigh N.D."/>
            <person name="Simon A."/>
            <person name="Yun M.H."/>
        </authorList>
    </citation>
    <scope>NUCLEOTIDE SEQUENCE</scope>
    <source>
        <strain evidence="2">20211129_DDA</strain>
        <tissue evidence="2">Liver</tissue>
    </source>
</reference>
<sequence>MCSAFVGEQAEPASLPIPSRGPCNRPDVGRRRSVRRRAPQASPTQHQHNSASVPCLINERDYLQELGVGTWWHGQVSRNSCRAASHKGLRHAFCHS</sequence>
<dbReference type="Proteomes" id="UP001066276">
    <property type="component" value="Chromosome 1_2"/>
</dbReference>
<feature type="compositionally biased region" description="Polar residues" evidence="1">
    <location>
        <begin position="41"/>
        <end position="51"/>
    </location>
</feature>
<evidence type="ECO:0000313" key="2">
    <source>
        <dbReference type="EMBL" id="KAJ1207271.1"/>
    </source>
</evidence>
<gene>
    <name evidence="2" type="ORF">NDU88_002662</name>
</gene>
<evidence type="ECO:0000313" key="3">
    <source>
        <dbReference type="Proteomes" id="UP001066276"/>
    </source>
</evidence>
<dbReference type="AlphaFoldDB" id="A0AAV7W3Q3"/>
<name>A0AAV7W3Q3_PLEWA</name>
<keyword evidence="3" id="KW-1185">Reference proteome</keyword>